<evidence type="ECO:0000256" key="1">
    <source>
        <dbReference type="SAM" id="MobiDB-lite"/>
    </source>
</evidence>
<gene>
    <name evidence="3" type="primary">LOC107416086</name>
</gene>
<protein>
    <submittedName>
        <fullName evidence="3">Uncharacterized protein LOC107416086</fullName>
    </submittedName>
</protein>
<dbReference type="KEGG" id="zju:107416086"/>
<dbReference type="GeneID" id="107416086"/>
<dbReference type="RefSeq" id="XP_015880026.1">
    <property type="nucleotide sequence ID" value="XM_016024540.1"/>
</dbReference>
<sequence length="144" mass="16682">MELLPKSSYGNLKRYWRRRRYQRLEDTTRSRKNSKVTKFGGGPNPKRKWKIKALPKLRILRRPFRSPLKLLTKIKNAYMDMMIHLAGNVGSLNTSKTFGGKRIPKARQVEAVVYSSREVEERLVLEIYKALAASRAGHELTAPN</sequence>
<dbReference type="AlphaFoldDB" id="A0A6P4A2C3"/>
<reference evidence="3" key="1">
    <citation type="submission" date="2025-08" db="UniProtKB">
        <authorList>
            <consortium name="RefSeq"/>
        </authorList>
    </citation>
    <scope>IDENTIFICATION</scope>
    <source>
        <tissue evidence="3">Seedling</tissue>
    </source>
</reference>
<feature type="region of interest" description="Disordered" evidence="1">
    <location>
        <begin position="23"/>
        <end position="46"/>
    </location>
</feature>
<organism evidence="2 3">
    <name type="scientific">Ziziphus jujuba</name>
    <name type="common">Chinese jujube</name>
    <name type="synonym">Ziziphus sativa</name>
    <dbReference type="NCBI Taxonomy" id="326968"/>
    <lineage>
        <taxon>Eukaryota</taxon>
        <taxon>Viridiplantae</taxon>
        <taxon>Streptophyta</taxon>
        <taxon>Embryophyta</taxon>
        <taxon>Tracheophyta</taxon>
        <taxon>Spermatophyta</taxon>
        <taxon>Magnoliopsida</taxon>
        <taxon>eudicotyledons</taxon>
        <taxon>Gunneridae</taxon>
        <taxon>Pentapetalae</taxon>
        <taxon>rosids</taxon>
        <taxon>fabids</taxon>
        <taxon>Rosales</taxon>
        <taxon>Rhamnaceae</taxon>
        <taxon>Paliureae</taxon>
        <taxon>Ziziphus</taxon>
    </lineage>
</organism>
<dbReference type="Proteomes" id="UP001652623">
    <property type="component" value="Chromosome 4"/>
</dbReference>
<evidence type="ECO:0000313" key="3">
    <source>
        <dbReference type="RefSeq" id="XP_015880026.1"/>
    </source>
</evidence>
<accession>A0A6P4A2C3</accession>
<dbReference type="PANTHER" id="PTHR33702">
    <property type="entry name" value="BNAA09G40010D PROTEIN"/>
    <property type="match status" value="1"/>
</dbReference>
<dbReference type="InParanoid" id="A0A6P4A2C3"/>
<keyword evidence="2" id="KW-1185">Reference proteome</keyword>
<dbReference type="PANTHER" id="PTHR33702:SF16">
    <property type="match status" value="1"/>
</dbReference>
<name>A0A6P4A2C3_ZIZJJ</name>
<proteinExistence type="predicted"/>
<evidence type="ECO:0000313" key="2">
    <source>
        <dbReference type="Proteomes" id="UP001652623"/>
    </source>
</evidence>